<keyword evidence="4 9" id="KW-0812">Transmembrane</keyword>
<dbReference type="CTD" id="5580083"/>
<dbReference type="PANTHER" id="PTHR21421">
    <property type="entry name" value="GUSTATORY RECEPTOR"/>
    <property type="match status" value="1"/>
</dbReference>
<feature type="transmembrane region" description="Helical" evidence="9">
    <location>
        <begin position="280"/>
        <end position="303"/>
    </location>
</feature>
<accession>A0A4E0RJX7</accession>
<keyword evidence="11" id="KW-1185">Reference proteome</keyword>
<dbReference type="OrthoDB" id="5800391at2759"/>
<proteinExistence type="inferred from homology"/>
<reference evidence="10" key="1">
    <citation type="submission" date="2019-02" db="EMBL/GenBank/DDBJ databases">
        <title>Genome of the parasitoid wasp Diachasma alloeum, an emerging model for ecological speciation and transitions to asexual reproduction.</title>
        <authorList>
            <person name="Robertson H.M."/>
            <person name="Walden K.K."/>
            <person name="Tvedte E.S."/>
            <person name="Hood G.R."/>
            <person name="Feder J.L."/>
            <person name="Forbes A.A."/>
            <person name="Logsdon J.M."/>
            <person name="Mcelroy K.E."/>
        </authorList>
    </citation>
    <scope>NUCLEOTIDE SEQUENCE [LARGE SCALE GENOMIC DNA]</scope>
    <source>
        <strain evidence="10">Michigan</strain>
    </source>
</reference>
<feature type="transmembrane region" description="Helical" evidence="9">
    <location>
        <begin position="169"/>
        <end position="192"/>
    </location>
</feature>
<dbReference type="GO" id="GO:0050916">
    <property type="term" value="P:sensory perception of sweet taste"/>
    <property type="evidence" value="ECO:0007669"/>
    <property type="project" value="UniProtKB-ARBA"/>
</dbReference>
<keyword evidence="7 10" id="KW-0675">Receptor</keyword>
<dbReference type="KEGG" id="dam:107038837"/>
<dbReference type="PANTHER" id="PTHR21421:SF29">
    <property type="entry name" value="GUSTATORY RECEPTOR 5A FOR TREHALOSE-RELATED"/>
    <property type="match status" value="1"/>
</dbReference>
<sequence>MLQPNISPRTIETNRNNKNSRSQDKKIWPLFSNFSVPERNEKRSEIICPMQIQLARPRAIKGTLLGPREVNNSWRDGNPDINDQESFHRAISPILAVAQIFALLPVLNIRNPSPAKLCFKRISIRTFYTTAVIVMLFFMTYTAFIHMITTLRAETFVQDGGIATATGGIMFYGNSLMGTVLFFRLAPKWIALQREWRMMERFFNSCKYPQVRLRWKFMLITAMIMIPAALEHTLSVVKAIPDSSEFPYNNGTWREYVEIYTDRSHAFTYTTVKFSTALGIFYFIISKIATFTWNFTDLFVILVSTGLAERYKHLNQVVLTGGKSDCSNLDWRQLREQYAALSSLVKHADNVVSPIILLSFTNNLYFICLQLLNGLSPKGTSIIMTLYFFASFAFLIGRTVSVTLLTARINDQSKLALPAIYSCPASCFTNETQRLQLQLTSDEVVMTGLKFFSITRNFMLAVAGAILTYEVVLLQFNVAMAK</sequence>
<evidence type="ECO:0000256" key="6">
    <source>
        <dbReference type="ARBA" id="ARBA00023136"/>
    </source>
</evidence>
<evidence type="ECO:0000256" key="3">
    <source>
        <dbReference type="ARBA" id="ARBA00022475"/>
    </source>
</evidence>
<evidence type="ECO:0000256" key="8">
    <source>
        <dbReference type="SAM" id="MobiDB-lite"/>
    </source>
</evidence>
<keyword evidence="3" id="KW-1003">Cell membrane</keyword>
<evidence type="ECO:0000313" key="10">
    <source>
        <dbReference type="EMBL" id="THK33052.1"/>
    </source>
</evidence>
<dbReference type="PIRSF" id="PIRSF038981">
    <property type="entry name" value="GRP"/>
    <property type="match status" value="1"/>
</dbReference>
<comment type="similarity">
    <text evidence="2">Belongs to the insect chemoreceptor superfamily. Gustatory receptor (GR) family. Gr5a subfamily.</text>
</comment>
<dbReference type="Proteomes" id="UP000297026">
    <property type="component" value="Unassembled WGS sequence"/>
</dbReference>
<dbReference type="Pfam" id="PF06151">
    <property type="entry name" value="Trehalose_recp"/>
    <property type="match status" value="1"/>
</dbReference>
<dbReference type="EMBL" id="ML158631">
    <property type="protein sequence ID" value="THK33052.1"/>
    <property type="molecule type" value="Genomic_DNA"/>
</dbReference>
<comment type="subcellular location">
    <subcellularLocation>
        <location evidence="1">Cell membrane</location>
        <topology evidence="1">Multi-pass membrane protein</topology>
    </subcellularLocation>
</comment>
<evidence type="ECO:0000313" key="11">
    <source>
        <dbReference type="Proteomes" id="UP000297026"/>
    </source>
</evidence>
<organism evidence="10 11">
    <name type="scientific">Diachasma alloeum</name>
    <dbReference type="NCBI Taxonomy" id="454923"/>
    <lineage>
        <taxon>Eukaryota</taxon>
        <taxon>Metazoa</taxon>
        <taxon>Ecdysozoa</taxon>
        <taxon>Arthropoda</taxon>
        <taxon>Hexapoda</taxon>
        <taxon>Insecta</taxon>
        <taxon>Pterygota</taxon>
        <taxon>Neoptera</taxon>
        <taxon>Endopterygota</taxon>
        <taxon>Hymenoptera</taxon>
        <taxon>Apocrita</taxon>
        <taxon>Ichneumonoidea</taxon>
        <taxon>Braconidae</taxon>
        <taxon>Opiinae</taxon>
        <taxon>Diachasma</taxon>
    </lineage>
</organism>
<gene>
    <name evidence="10" type="primary">Gr2</name>
    <name evidence="10" type="ORF">DALL_DALL000241</name>
</gene>
<evidence type="ECO:0000256" key="2">
    <source>
        <dbReference type="ARBA" id="ARBA00005327"/>
    </source>
</evidence>
<feature type="transmembrane region" description="Helical" evidence="9">
    <location>
        <begin position="127"/>
        <end position="149"/>
    </location>
</feature>
<keyword evidence="5 9" id="KW-1133">Transmembrane helix</keyword>
<evidence type="ECO:0000256" key="4">
    <source>
        <dbReference type="ARBA" id="ARBA00022692"/>
    </source>
</evidence>
<name>A0A4E0RJX7_9HYME</name>
<feature type="compositionally biased region" description="Polar residues" evidence="8">
    <location>
        <begin position="1"/>
        <end position="20"/>
    </location>
</feature>
<feature type="transmembrane region" description="Helical" evidence="9">
    <location>
        <begin position="351"/>
        <end position="372"/>
    </location>
</feature>
<evidence type="ECO:0000256" key="1">
    <source>
        <dbReference type="ARBA" id="ARBA00004651"/>
    </source>
</evidence>
<dbReference type="AlphaFoldDB" id="A0A4E0RJX7"/>
<feature type="region of interest" description="Disordered" evidence="8">
    <location>
        <begin position="1"/>
        <end position="22"/>
    </location>
</feature>
<evidence type="ECO:0000256" key="7">
    <source>
        <dbReference type="ARBA" id="ARBA00023170"/>
    </source>
</evidence>
<evidence type="ECO:0000256" key="5">
    <source>
        <dbReference type="ARBA" id="ARBA00022989"/>
    </source>
</evidence>
<keyword evidence="6 9" id="KW-0472">Membrane</keyword>
<protein>
    <submittedName>
        <fullName evidence="10">Gustatory receptor 2</fullName>
    </submittedName>
</protein>
<evidence type="ECO:0000256" key="9">
    <source>
        <dbReference type="SAM" id="Phobius"/>
    </source>
</evidence>
<dbReference type="InterPro" id="IPR009318">
    <property type="entry name" value="Gustatory_rcpt"/>
</dbReference>
<dbReference type="GO" id="GO:0008527">
    <property type="term" value="F:taste receptor activity"/>
    <property type="evidence" value="ECO:0007669"/>
    <property type="project" value="InterPro"/>
</dbReference>
<dbReference type="GO" id="GO:0005886">
    <property type="term" value="C:plasma membrane"/>
    <property type="evidence" value="ECO:0007669"/>
    <property type="project" value="UniProtKB-SubCell"/>
</dbReference>
<feature type="transmembrane region" description="Helical" evidence="9">
    <location>
        <begin position="458"/>
        <end position="478"/>
    </location>
</feature>
<feature type="transmembrane region" description="Helical" evidence="9">
    <location>
        <begin position="213"/>
        <end position="230"/>
    </location>
</feature>
<feature type="transmembrane region" description="Helical" evidence="9">
    <location>
        <begin position="384"/>
        <end position="407"/>
    </location>
</feature>
<dbReference type="GeneID" id="107038837"/>